<dbReference type="EMBL" id="MFDO01000023">
    <property type="protein sequence ID" value="OGE65175.1"/>
    <property type="molecule type" value="Genomic_DNA"/>
</dbReference>
<comment type="caution">
    <text evidence="3">The sequence shown here is derived from an EMBL/GenBank/DDBJ whole genome shotgun (WGS) entry which is preliminary data.</text>
</comment>
<proteinExistence type="predicted"/>
<protein>
    <recommendedName>
        <fullName evidence="2">DUF5667 domain-containing protein</fullName>
    </recommendedName>
</protein>
<evidence type="ECO:0000259" key="2">
    <source>
        <dbReference type="Pfam" id="PF18915"/>
    </source>
</evidence>
<evidence type="ECO:0000256" key="1">
    <source>
        <dbReference type="SAM" id="Phobius"/>
    </source>
</evidence>
<name>A0A1F5MII8_9BACT</name>
<sequence>MSYIKLGTIIVLILVLIVQLFPSSIYQNLGPLYRIKRMQEKTILEMKSSPQAKADYLIYLLEQRAREIEQMILSRNFEYTLESSLRYSSTAGQLTEMVSQNDLNDKKQIILQIFNTHKTRFKPLLDHFPMDNTERKYLEDDTNYLTIYADQLTKP</sequence>
<feature type="domain" description="DUF5667" evidence="2">
    <location>
        <begin position="31"/>
        <end position="107"/>
    </location>
</feature>
<evidence type="ECO:0000313" key="4">
    <source>
        <dbReference type="Proteomes" id="UP000178017"/>
    </source>
</evidence>
<feature type="transmembrane region" description="Helical" evidence="1">
    <location>
        <begin position="6"/>
        <end position="29"/>
    </location>
</feature>
<gene>
    <name evidence="3" type="ORF">A3B49_01435</name>
</gene>
<keyword evidence="1" id="KW-0472">Membrane</keyword>
<accession>A0A1F5MII8</accession>
<evidence type="ECO:0000313" key="3">
    <source>
        <dbReference type="EMBL" id="OGE65175.1"/>
    </source>
</evidence>
<keyword evidence="1" id="KW-1133">Transmembrane helix</keyword>
<dbReference type="Pfam" id="PF18915">
    <property type="entry name" value="DUF5667"/>
    <property type="match status" value="1"/>
</dbReference>
<dbReference type="Proteomes" id="UP000178017">
    <property type="component" value="Unassembled WGS sequence"/>
</dbReference>
<keyword evidence="1" id="KW-0812">Transmembrane</keyword>
<dbReference type="InterPro" id="IPR043725">
    <property type="entry name" value="DUF5667"/>
</dbReference>
<organism evidence="3 4">
    <name type="scientific">Candidatus Daviesbacteria bacterium RIFCSPLOWO2_01_FULL_40_24</name>
    <dbReference type="NCBI Taxonomy" id="1797787"/>
    <lineage>
        <taxon>Bacteria</taxon>
        <taxon>Candidatus Daviesiibacteriota</taxon>
    </lineage>
</organism>
<reference evidence="3 4" key="1">
    <citation type="journal article" date="2016" name="Nat. Commun.">
        <title>Thousands of microbial genomes shed light on interconnected biogeochemical processes in an aquifer system.</title>
        <authorList>
            <person name="Anantharaman K."/>
            <person name="Brown C.T."/>
            <person name="Hug L.A."/>
            <person name="Sharon I."/>
            <person name="Castelle C.J."/>
            <person name="Probst A.J."/>
            <person name="Thomas B.C."/>
            <person name="Singh A."/>
            <person name="Wilkins M.J."/>
            <person name="Karaoz U."/>
            <person name="Brodie E.L."/>
            <person name="Williams K.H."/>
            <person name="Hubbard S.S."/>
            <person name="Banfield J.F."/>
        </authorList>
    </citation>
    <scope>NUCLEOTIDE SEQUENCE [LARGE SCALE GENOMIC DNA]</scope>
</reference>
<dbReference type="AlphaFoldDB" id="A0A1F5MII8"/>